<dbReference type="STRING" id="1123397.SAMN05660831_02626"/>
<dbReference type="CDD" id="cd16098">
    <property type="entry name" value="FliS"/>
    <property type="match status" value="1"/>
</dbReference>
<comment type="subcellular location">
    <subcellularLocation>
        <location evidence="1 6">Cytoplasm</location>
        <location evidence="1 6">Cytosol</location>
    </subcellularLocation>
</comment>
<dbReference type="PANTHER" id="PTHR34773">
    <property type="entry name" value="FLAGELLAR SECRETION CHAPERONE FLIS"/>
    <property type="match status" value="1"/>
</dbReference>
<keyword evidence="5" id="KW-0143">Chaperone</keyword>
<keyword evidence="8" id="KW-1185">Reference proteome</keyword>
<accession>A0A1I1WIG8</accession>
<sequence>MTYSNPRAALSQYKQSSLQTEVSAASPHRLIQMLMGGVLEKIATARGHMERGDTQEKGRNIGWAISIISSLHQSLDFEQGGEIAGNLEALYDYMIRQLTQANLSNSIEKLDEVADLMRDIKAGWDEIPASYHHRTANSAGASYVTA</sequence>
<evidence type="ECO:0000256" key="4">
    <source>
        <dbReference type="ARBA" id="ARBA00022795"/>
    </source>
</evidence>
<dbReference type="PANTHER" id="PTHR34773:SF1">
    <property type="entry name" value="FLAGELLAR SECRETION CHAPERONE FLIS"/>
    <property type="match status" value="1"/>
</dbReference>
<evidence type="ECO:0000256" key="5">
    <source>
        <dbReference type="ARBA" id="ARBA00023186"/>
    </source>
</evidence>
<evidence type="ECO:0000313" key="7">
    <source>
        <dbReference type="EMBL" id="SFD92900.1"/>
    </source>
</evidence>
<evidence type="ECO:0000256" key="3">
    <source>
        <dbReference type="ARBA" id="ARBA00022490"/>
    </source>
</evidence>
<dbReference type="GO" id="GO:0071973">
    <property type="term" value="P:bacterial-type flagellum-dependent cell motility"/>
    <property type="evidence" value="ECO:0007669"/>
    <property type="project" value="TreeGrafter"/>
</dbReference>
<dbReference type="OrthoDB" id="9792010at2"/>
<name>A0A1I1WIG8_9GAMM</name>
<reference evidence="7 8" key="1">
    <citation type="submission" date="2016-10" db="EMBL/GenBank/DDBJ databases">
        <authorList>
            <person name="de Groot N.N."/>
        </authorList>
    </citation>
    <scope>NUCLEOTIDE SEQUENCE [LARGE SCALE GENOMIC DNA]</scope>
    <source>
        <strain evidence="7 8">HL3</strain>
    </source>
</reference>
<proteinExistence type="inferred from homology"/>
<dbReference type="EMBL" id="FOMJ01000013">
    <property type="protein sequence ID" value="SFD92900.1"/>
    <property type="molecule type" value="Genomic_DNA"/>
</dbReference>
<dbReference type="PIRSF" id="PIRSF039090">
    <property type="entry name" value="Flis"/>
    <property type="match status" value="1"/>
</dbReference>
<dbReference type="NCBIfam" id="TIGR00208">
    <property type="entry name" value="fliS"/>
    <property type="match status" value="1"/>
</dbReference>
<evidence type="ECO:0000256" key="2">
    <source>
        <dbReference type="ARBA" id="ARBA00008787"/>
    </source>
</evidence>
<protein>
    <recommendedName>
        <fullName evidence="6">Flagellar secretion chaperone FliS</fullName>
    </recommendedName>
</protein>
<dbReference type="Pfam" id="PF02561">
    <property type="entry name" value="FliS"/>
    <property type="match status" value="1"/>
</dbReference>
<dbReference type="InterPro" id="IPR003713">
    <property type="entry name" value="FliS"/>
</dbReference>
<keyword evidence="4 6" id="KW-1005">Bacterial flagellum biogenesis</keyword>
<organism evidence="7 8">
    <name type="scientific">Thiohalospira halophila DSM 15071</name>
    <dbReference type="NCBI Taxonomy" id="1123397"/>
    <lineage>
        <taxon>Bacteria</taxon>
        <taxon>Pseudomonadati</taxon>
        <taxon>Pseudomonadota</taxon>
        <taxon>Gammaproteobacteria</taxon>
        <taxon>Thiohalospirales</taxon>
        <taxon>Thiohalospiraceae</taxon>
        <taxon>Thiohalospira</taxon>
    </lineage>
</organism>
<dbReference type="InterPro" id="IPR036584">
    <property type="entry name" value="FliS_sf"/>
</dbReference>
<dbReference type="Proteomes" id="UP000198611">
    <property type="component" value="Unassembled WGS sequence"/>
</dbReference>
<comment type="similarity">
    <text evidence="2 6">Belongs to the FliS family.</text>
</comment>
<dbReference type="RefSeq" id="WP_093429231.1">
    <property type="nucleotide sequence ID" value="NZ_FOMJ01000013.1"/>
</dbReference>
<keyword evidence="7" id="KW-0969">Cilium</keyword>
<keyword evidence="7" id="KW-0966">Cell projection</keyword>
<dbReference type="SUPFAM" id="SSF101116">
    <property type="entry name" value="Flagellar export chaperone FliS"/>
    <property type="match status" value="1"/>
</dbReference>
<dbReference type="AlphaFoldDB" id="A0A1I1WIG8"/>
<evidence type="ECO:0000256" key="6">
    <source>
        <dbReference type="PIRNR" id="PIRNR039090"/>
    </source>
</evidence>
<dbReference type="GO" id="GO:0044780">
    <property type="term" value="P:bacterial-type flagellum assembly"/>
    <property type="evidence" value="ECO:0007669"/>
    <property type="project" value="InterPro"/>
</dbReference>
<keyword evidence="3 6" id="KW-0963">Cytoplasm</keyword>
<evidence type="ECO:0000313" key="8">
    <source>
        <dbReference type="Proteomes" id="UP000198611"/>
    </source>
</evidence>
<keyword evidence="7" id="KW-0282">Flagellum</keyword>
<dbReference type="GO" id="GO:0005829">
    <property type="term" value="C:cytosol"/>
    <property type="evidence" value="ECO:0007669"/>
    <property type="project" value="UniProtKB-SubCell"/>
</dbReference>
<dbReference type="Gene3D" id="1.20.120.340">
    <property type="entry name" value="Flagellar protein FliS"/>
    <property type="match status" value="1"/>
</dbReference>
<gene>
    <name evidence="7" type="ORF">SAMN05660831_02626</name>
</gene>
<evidence type="ECO:0000256" key="1">
    <source>
        <dbReference type="ARBA" id="ARBA00004514"/>
    </source>
</evidence>